<organism evidence="2 3">
    <name type="scientific">Ceratopteris richardii</name>
    <name type="common">Triangle waterfern</name>
    <dbReference type="NCBI Taxonomy" id="49495"/>
    <lineage>
        <taxon>Eukaryota</taxon>
        <taxon>Viridiplantae</taxon>
        <taxon>Streptophyta</taxon>
        <taxon>Embryophyta</taxon>
        <taxon>Tracheophyta</taxon>
        <taxon>Polypodiopsida</taxon>
        <taxon>Polypodiidae</taxon>
        <taxon>Polypodiales</taxon>
        <taxon>Pteridineae</taxon>
        <taxon>Pteridaceae</taxon>
        <taxon>Parkerioideae</taxon>
        <taxon>Ceratopteris</taxon>
    </lineage>
</organism>
<dbReference type="EMBL" id="CM035425">
    <property type="protein sequence ID" value="KAH7331833.1"/>
    <property type="molecule type" value="Genomic_DNA"/>
</dbReference>
<accession>A0A8T2SIW4</accession>
<dbReference type="AlphaFoldDB" id="A0A8T2SIW4"/>
<gene>
    <name evidence="2" type="ORF">KP509_20G052400</name>
</gene>
<evidence type="ECO:0000256" key="1">
    <source>
        <dbReference type="SAM" id="MobiDB-lite"/>
    </source>
</evidence>
<dbReference type="OrthoDB" id="10620174at2759"/>
<evidence type="ECO:0000313" key="3">
    <source>
        <dbReference type="Proteomes" id="UP000825935"/>
    </source>
</evidence>
<proteinExistence type="predicted"/>
<name>A0A8T2SIW4_CERRI</name>
<comment type="caution">
    <text evidence="2">The sequence shown here is derived from an EMBL/GenBank/DDBJ whole genome shotgun (WGS) entry which is preliminary data.</text>
</comment>
<reference evidence="2" key="1">
    <citation type="submission" date="2021-08" db="EMBL/GenBank/DDBJ databases">
        <title>WGS assembly of Ceratopteris richardii.</title>
        <authorList>
            <person name="Marchant D.B."/>
            <person name="Chen G."/>
            <person name="Jenkins J."/>
            <person name="Shu S."/>
            <person name="Leebens-Mack J."/>
            <person name="Grimwood J."/>
            <person name="Schmutz J."/>
            <person name="Soltis P."/>
            <person name="Soltis D."/>
            <person name="Chen Z.-H."/>
        </authorList>
    </citation>
    <scope>NUCLEOTIDE SEQUENCE</scope>
    <source>
        <strain evidence="2">Whitten #5841</strain>
        <tissue evidence="2">Leaf</tissue>
    </source>
</reference>
<keyword evidence="3" id="KW-1185">Reference proteome</keyword>
<evidence type="ECO:0000313" key="2">
    <source>
        <dbReference type="EMBL" id="KAH7331833.1"/>
    </source>
</evidence>
<sequence length="107" mass="12042">MLALPPIQQGRRRSRSNPRLPAHLVHNQKHQGSQRALMRDPVTLLQTLALCPLTTRMCRTARGGRERELSVNSLSCILCQTYKPCSAWRGGRGGSIGKNWRIRPNSD</sequence>
<dbReference type="Proteomes" id="UP000825935">
    <property type="component" value="Chromosome 20"/>
</dbReference>
<feature type="region of interest" description="Disordered" evidence="1">
    <location>
        <begin position="1"/>
        <end position="21"/>
    </location>
</feature>
<protein>
    <submittedName>
        <fullName evidence="2">Uncharacterized protein</fullName>
    </submittedName>
</protein>